<dbReference type="SUPFAM" id="SSF101601">
    <property type="entry name" value="Smp-1-like"/>
    <property type="match status" value="1"/>
</dbReference>
<dbReference type="Pfam" id="PF09149">
    <property type="entry name" value="DUF1935"/>
    <property type="match status" value="1"/>
</dbReference>
<dbReference type="InterPro" id="IPR001300">
    <property type="entry name" value="Peptidase_C2_calpain_cat"/>
</dbReference>
<evidence type="ECO:0000256" key="1">
    <source>
        <dbReference type="PIRSR" id="PIRSR622684-1"/>
    </source>
</evidence>
<dbReference type="SUPFAM" id="SSF54001">
    <property type="entry name" value="Cysteine proteinases"/>
    <property type="match status" value="1"/>
</dbReference>
<protein>
    <submittedName>
        <fullName evidence="4">Putative calpain-like cysteine peptidase</fullName>
    </submittedName>
</protein>
<dbReference type="InterPro" id="IPR022684">
    <property type="entry name" value="Calpain_cysteine_protease"/>
</dbReference>
<accession>G0TUR5</accession>
<dbReference type="Pfam" id="PF00648">
    <property type="entry name" value="Peptidase_C2"/>
    <property type="match status" value="1"/>
</dbReference>
<dbReference type="PROSITE" id="PS50203">
    <property type="entry name" value="CALPAIN_CAT"/>
    <property type="match status" value="1"/>
</dbReference>
<dbReference type="OMA" id="GCCHLRT"/>
<dbReference type="InterPro" id="IPR038765">
    <property type="entry name" value="Papain-like_cys_pep_sf"/>
</dbReference>
<evidence type="ECO:0000259" key="3">
    <source>
        <dbReference type="PROSITE" id="PS50203"/>
    </source>
</evidence>
<feature type="active site" evidence="1">
    <location>
        <position position="501"/>
    </location>
</feature>
<dbReference type="GO" id="GO:0006508">
    <property type="term" value="P:proteolysis"/>
    <property type="evidence" value="ECO:0007669"/>
    <property type="project" value="InterPro"/>
</dbReference>
<dbReference type="PRINTS" id="PR00704">
    <property type="entry name" value="CALPAIN"/>
</dbReference>
<dbReference type="InterPro" id="IPR015232">
    <property type="entry name" value="DUF1935"/>
</dbReference>
<name>G0TUR5_TRYVY</name>
<dbReference type="PANTHER" id="PTHR10183">
    <property type="entry name" value="CALPAIN"/>
    <property type="match status" value="1"/>
</dbReference>
<dbReference type="GO" id="GO:0004198">
    <property type="term" value="F:calcium-dependent cysteine-type endopeptidase activity"/>
    <property type="evidence" value="ECO:0007669"/>
    <property type="project" value="InterPro"/>
</dbReference>
<comment type="caution">
    <text evidence="2">Lacks conserved residue(s) required for the propagation of feature annotation.</text>
</comment>
<organism evidence="4">
    <name type="scientific">Trypanosoma vivax (strain Y486)</name>
    <dbReference type="NCBI Taxonomy" id="1055687"/>
    <lineage>
        <taxon>Eukaryota</taxon>
        <taxon>Discoba</taxon>
        <taxon>Euglenozoa</taxon>
        <taxon>Kinetoplastea</taxon>
        <taxon>Metakinetoplastina</taxon>
        <taxon>Trypanosomatida</taxon>
        <taxon>Trypanosomatidae</taxon>
        <taxon>Trypanosoma</taxon>
        <taxon>Duttonella</taxon>
    </lineage>
</organism>
<dbReference type="Gene3D" id="3.90.70.10">
    <property type="entry name" value="Cysteine proteinases"/>
    <property type="match status" value="1"/>
</dbReference>
<reference evidence="4" key="1">
    <citation type="journal article" date="2012" name="Proc. Natl. Acad. Sci. U.S.A.">
        <title>Antigenic diversity is generated by distinct evolutionary mechanisms in African trypanosome species.</title>
        <authorList>
            <person name="Jackson A.P."/>
            <person name="Berry A."/>
            <person name="Aslett M."/>
            <person name="Allison H.C."/>
            <person name="Burton P."/>
            <person name="Vavrova-Anderson J."/>
            <person name="Brown R."/>
            <person name="Browne H."/>
            <person name="Corton N."/>
            <person name="Hauser H."/>
            <person name="Gamble J."/>
            <person name="Gilderthorp R."/>
            <person name="Marcello L."/>
            <person name="McQuillan J."/>
            <person name="Otto T.D."/>
            <person name="Quail M.A."/>
            <person name="Sanders M.J."/>
            <person name="van Tonder A."/>
            <person name="Ginger M.L."/>
            <person name="Field M.C."/>
            <person name="Barry J.D."/>
            <person name="Hertz-Fowler C."/>
            <person name="Berriman M."/>
        </authorList>
    </citation>
    <scope>NUCLEOTIDE SEQUENCE</scope>
    <source>
        <strain evidence="4">Y486</strain>
    </source>
</reference>
<proteinExistence type="predicted"/>
<dbReference type="Gene3D" id="2.60.40.1180">
    <property type="entry name" value="Golgi alpha-mannosidase II"/>
    <property type="match status" value="1"/>
</dbReference>
<dbReference type="InterPro" id="IPR036310">
    <property type="entry name" value="Smp-1-like_sf"/>
</dbReference>
<dbReference type="InterPro" id="IPR013780">
    <property type="entry name" value="Glyco_hydro_b"/>
</dbReference>
<dbReference type="PANTHER" id="PTHR10183:SF423">
    <property type="entry name" value="LEUCINE-RICH REPEAT PROTEIN (LRRP)"/>
    <property type="match status" value="1"/>
</dbReference>
<feature type="active site" evidence="1">
    <location>
        <position position="524"/>
    </location>
</feature>
<dbReference type="VEuPathDB" id="TriTrypDB:TvY486_0403680"/>
<feature type="domain" description="Calpain catalytic" evidence="3">
    <location>
        <begin position="257"/>
        <end position="587"/>
    </location>
</feature>
<dbReference type="CDD" id="cd00044">
    <property type="entry name" value="CysPc"/>
    <property type="match status" value="1"/>
</dbReference>
<sequence length="778" mass="88126">MLAGGLHYLNGNGTNAANCELDPPTFEDELRAVSVATPLPDILPRSYDEIKRMRKMRRDAESGRKFVAPRCELPPPYVNDFECDEFEDATISTAVENLSQVAPPEAFVLQGPTVEGKVSKIFNNGMLYKVVADDGCWYFYNDTEKYEMHVRFRFGAKSELQPGERVDIFVRSNKEIEAFLVVYPGETQKLISGEVNGFKCMAKAAPLPEDKRAGVFAASAERIRSELREIAKNLGLSSENELEEGNVFDYCVERGVAYIDCSFPPCDQSIFRPGVDSFKLRSLPWRRPEEYIPRDQLDEVRLFRHKILPSHVTQGDIGNSYFASAVACLAEVPDKVRDLFRHPVSATHGKSERSVGAYWVTLNYNGWWCPVVVDDYLPAYREGPEYLRCAVDLRRLWVPLLEKAYAKVYRSYSNIVSGDPLEPLQDFTGFPITRFDQDWDEAVKGDDELFKRILIYNKKGFITMLYTPPSEPVRAAQESGDAVSSQTLQQDKLKELGLKHHSGYCVIRSRYFDEFDLSLVQIRNPWGGGEEWAGKWSKNDKRWEKYPAVRAGCFSEAGDDKESDNAFWMEWSDALKIFTGGGVCHVKSNWFDYRVRGEFSDGYPTVCLEINVADPVDAYIVLSQEDERGGAAMEYAALLLSVSRHGSKNESVVCTSDVDVEKPGRLLKFNFARDVALRYTFEPEGSPYFVIPRIHDQSISKPYVLGLLLDTYAGNGIKVEFTSIDRSCKVFHNMPSFSVKNMTKDVVTGYQIRNPRQPVECIGAEIVDERLAEFGLVE</sequence>
<dbReference type="AlphaFoldDB" id="G0TUR5"/>
<evidence type="ECO:0000256" key="2">
    <source>
        <dbReference type="PROSITE-ProRule" id="PRU00239"/>
    </source>
</evidence>
<dbReference type="SMART" id="SM00230">
    <property type="entry name" value="CysPc"/>
    <property type="match status" value="1"/>
</dbReference>
<dbReference type="EMBL" id="HE573020">
    <property type="protein sequence ID" value="CCC47701.1"/>
    <property type="molecule type" value="Genomic_DNA"/>
</dbReference>
<evidence type="ECO:0000313" key="4">
    <source>
        <dbReference type="EMBL" id="CCC47701.1"/>
    </source>
</evidence>
<gene>
    <name evidence="4" type="ORF">TVY486_0403680</name>
</gene>